<dbReference type="PROSITE" id="PS51257">
    <property type="entry name" value="PROKAR_LIPOPROTEIN"/>
    <property type="match status" value="1"/>
</dbReference>
<proteinExistence type="predicted"/>
<dbReference type="EMBL" id="CP063656">
    <property type="protein sequence ID" value="QOW19758.1"/>
    <property type="molecule type" value="Genomic_DNA"/>
</dbReference>
<reference evidence="2 3" key="1">
    <citation type="submission" date="2020-10" db="EMBL/GenBank/DDBJ databases">
        <title>complete genome sequencing of Lysobacter sp. H21R20.</title>
        <authorList>
            <person name="Bae J.-W."/>
            <person name="Lee S.-Y."/>
        </authorList>
    </citation>
    <scope>NUCLEOTIDE SEQUENCE [LARGE SCALE GENOMIC DNA]</scope>
    <source>
        <strain evidence="2 3">H21R20</strain>
    </source>
</reference>
<feature type="signal peptide" evidence="1">
    <location>
        <begin position="1"/>
        <end position="21"/>
    </location>
</feature>
<protein>
    <recommendedName>
        <fullName evidence="4">Energy transducer TonB</fullName>
    </recommendedName>
</protein>
<dbReference type="AlphaFoldDB" id="A0A7S6ZSE2"/>
<dbReference type="SUPFAM" id="SSF74653">
    <property type="entry name" value="TolA/TonB C-terminal domain"/>
    <property type="match status" value="1"/>
</dbReference>
<evidence type="ECO:0000313" key="2">
    <source>
        <dbReference type="EMBL" id="QOW19758.1"/>
    </source>
</evidence>
<evidence type="ECO:0008006" key="4">
    <source>
        <dbReference type="Google" id="ProtNLM"/>
    </source>
</evidence>
<keyword evidence="3" id="KW-1185">Reference proteome</keyword>
<evidence type="ECO:0000313" key="3">
    <source>
        <dbReference type="Proteomes" id="UP000594059"/>
    </source>
</evidence>
<sequence length="136" mass="14094">MNRVLILLASATLALAGCATAPVTDPTALQISDGEVENYWTPTAELVSTKLDLSALQGRSGQMREMAHTVEVTYIIGSDGKIHDSRVLSTIPASASGQWALAGLSAASYEPAPGNTARLPVRLTHTITLGAPPAAN</sequence>
<feature type="chain" id="PRO_5032806212" description="Energy transducer TonB" evidence="1">
    <location>
        <begin position="22"/>
        <end position="136"/>
    </location>
</feature>
<name>A0A7S6ZSE2_9GAMM</name>
<accession>A0A7S6ZSE2</accession>
<dbReference type="RefSeq" id="WP_193985572.1">
    <property type="nucleotide sequence ID" value="NZ_CP063656.1"/>
</dbReference>
<gene>
    <name evidence="2" type="ORF">INQ41_01380</name>
</gene>
<dbReference type="Proteomes" id="UP000594059">
    <property type="component" value="Chromosome"/>
</dbReference>
<evidence type="ECO:0000256" key="1">
    <source>
        <dbReference type="SAM" id="SignalP"/>
    </source>
</evidence>
<dbReference type="KEGG" id="lcic:INQ41_01380"/>
<organism evidence="2 3">
    <name type="scientific">Novilysobacter ciconiae</name>
    <dbReference type="NCBI Taxonomy" id="2781022"/>
    <lineage>
        <taxon>Bacteria</taxon>
        <taxon>Pseudomonadati</taxon>
        <taxon>Pseudomonadota</taxon>
        <taxon>Gammaproteobacteria</taxon>
        <taxon>Lysobacterales</taxon>
        <taxon>Lysobacteraceae</taxon>
        <taxon>Novilysobacter</taxon>
    </lineage>
</organism>
<keyword evidence="1" id="KW-0732">Signal</keyword>